<keyword evidence="13" id="KW-0472">Membrane</keyword>
<accession>A0A3N1GWN3</accession>
<dbReference type="EMBL" id="RJKN01000006">
    <property type="protein sequence ID" value="ROP34681.1"/>
    <property type="molecule type" value="Genomic_DNA"/>
</dbReference>
<evidence type="ECO:0000256" key="5">
    <source>
        <dbReference type="ARBA" id="ARBA00022912"/>
    </source>
</evidence>
<evidence type="ECO:0000256" key="1">
    <source>
        <dbReference type="ARBA" id="ARBA00001936"/>
    </source>
</evidence>
<dbReference type="SMART" id="SM00331">
    <property type="entry name" value="PP2C_SIG"/>
    <property type="match status" value="1"/>
</dbReference>
<evidence type="ECO:0000256" key="11">
    <source>
        <dbReference type="ARBA" id="ARBA00079123"/>
    </source>
</evidence>
<evidence type="ECO:0000256" key="10">
    <source>
        <dbReference type="ARBA" id="ARBA00077741"/>
    </source>
</evidence>
<dbReference type="InterPro" id="IPR001932">
    <property type="entry name" value="PPM-type_phosphatase-like_dom"/>
</dbReference>
<evidence type="ECO:0000259" key="14">
    <source>
        <dbReference type="PROSITE" id="PS51746"/>
    </source>
</evidence>
<dbReference type="SMART" id="SM00332">
    <property type="entry name" value="PP2Cc"/>
    <property type="match status" value="1"/>
</dbReference>
<dbReference type="FunFam" id="3.60.40.10:FF:000002">
    <property type="entry name" value="Serine/threonine phosphatase stp"/>
    <property type="match status" value="1"/>
</dbReference>
<comment type="catalytic activity">
    <reaction evidence="7">
        <text>O-phospho-L-seryl-[protein] + H2O = L-seryl-[protein] + phosphate</text>
        <dbReference type="Rhea" id="RHEA:20629"/>
        <dbReference type="Rhea" id="RHEA-COMP:9863"/>
        <dbReference type="Rhea" id="RHEA-COMP:11604"/>
        <dbReference type="ChEBI" id="CHEBI:15377"/>
        <dbReference type="ChEBI" id="CHEBI:29999"/>
        <dbReference type="ChEBI" id="CHEBI:43474"/>
        <dbReference type="ChEBI" id="CHEBI:83421"/>
        <dbReference type="EC" id="3.1.3.16"/>
    </reaction>
</comment>
<evidence type="ECO:0000313" key="15">
    <source>
        <dbReference type="EMBL" id="ROP34681.1"/>
    </source>
</evidence>
<keyword evidence="6" id="KW-0464">Manganese</keyword>
<dbReference type="CDD" id="cd00143">
    <property type="entry name" value="PP2Cc"/>
    <property type="match status" value="1"/>
</dbReference>
<dbReference type="FunCoup" id="A0A3N1GWN3">
    <property type="interactions" value="2"/>
</dbReference>
<dbReference type="Gene3D" id="3.60.40.10">
    <property type="entry name" value="PPM-type phosphatase domain"/>
    <property type="match status" value="1"/>
</dbReference>
<keyword evidence="13" id="KW-0812">Transmembrane</keyword>
<keyword evidence="4" id="KW-0378">Hydrolase</keyword>
<evidence type="ECO:0000256" key="8">
    <source>
        <dbReference type="ARBA" id="ARBA00048336"/>
    </source>
</evidence>
<feature type="region of interest" description="Disordered" evidence="12">
    <location>
        <begin position="253"/>
        <end position="305"/>
    </location>
</feature>
<name>A0A3N1GWN3_9ACTN</name>
<dbReference type="EC" id="3.1.3.16" evidence="2"/>
<dbReference type="GO" id="GO:0046872">
    <property type="term" value="F:metal ion binding"/>
    <property type="evidence" value="ECO:0007669"/>
    <property type="project" value="UniProtKB-KW"/>
</dbReference>
<keyword evidence="16" id="KW-1185">Reference proteome</keyword>
<dbReference type="InterPro" id="IPR036457">
    <property type="entry name" value="PPM-type-like_dom_sf"/>
</dbReference>
<comment type="cofactor">
    <cofactor evidence="1">
        <name>Mn(2+)</name>
        <dbReference type="ChEBI" id="CHEBI:29035"/>
    </cofactor>
</comment>
<dbReference type="RefSeq" id="WP_123380569.1">
    <property type="nucleotide sequence ID" value="NZ_RJKN01000006.1"/>
</dbReference>
<feature type="compositionally biased region" description="Pro residues" evidence="12">
    <location>
        <begin position="457"/>
        <end position="467"/>
    </location>
</feature>
<evidence type="ECO:0000256" key="13">
    <source>
        <dbReference type="SAM" id="Phobius"/>
    </source>
</evidence>
<dbReference type="GO" id="GO:0004722">
    <property type="term" value="F:protein serine/threonine phosphatase activity"/>
    <property type="evidence" value="ECO:0007669"/>
    <property type="project" value="UniProtKB-EC"/>
</dbReference>
<comment type="catalytic activity">
    <reaction evidence="8">
        <text>O-phospho-L-threonyl-[protein] + H2O = L-threonyl-[protein] + phosphate</text>
        <dbReference type="Rhea" id="RHEA:47004"/>
        <dbReference type="Rhea" id="RHEA-COMP:11060"/>
        <dbReference type="Rhea" id="RHEA-COMP:11605"/>
        <dbReference type="ChEBI" id="CHEBI:15377"/>
        <dbReference type="ChEBI" id="CHEBI:30013"/>
        <dbReference type="ChEBI" id="CHEBI:43474"/>
        <dbReference type="ChEBI" id="CHEBI:61977"/>
        <dbReference type="EC" id="3.1.3.16"/>
    </reaction>
</comment>
<reference evidence="15 16" key="1">
    <citation type="journal article" date="2015" name="Stand. Genomic Sci.">
        <title>Genomic Encyclopedia of Bacterial and Archaeal Type Strains, Phase III: the genomes of soil and plant-associated and newly described type strains.</title>
        <authorList>
            <person name="Whitman W.B."/>
            <person name="Woyke T."/>
            <person name="Klenk H.P."/>
            <person name="Zhou Y."/>
            <person name="Lilburn T.G."/>
            <person name="Beck B.J."/>
            <person name="De Vos P."/>
            <person name="Vandamme P."/>
            <person name="Eisen J.A."/>
            <person name="Garrity G."/>
            <person name="Hugenholtz P."/>
            <person name="Kyrpides N.C."/>
        </authorList>
    </citation>
    <scope>NUCLEOTIDE SEQUENCE [LARGE SCALE GENOMIC DNA]</scope>
    <source>
        <strain evidence="15 16">CECT 7306</strain>
    </source>
</reference>
<dbReference type="AlphaFoldDB" id="A0A3N1GWN3"/>
<dbReference type="InParanoid" id="A0A3N1GWN3"/>
<keyword evidence="5" id="KW-0904">Protein phosphatase</keyword>
<evidence type="ECO:0000256" key="12">
    <source>
        <dbReference type="SAM" id="MobiDB-lite"/>
    </source>
</evidence>
<evidence type="ECO:0000313" key="16">
    <source>
        <dbReference type="Proteomes" id="UP000276232"/>
    </source>
</evidence>
<feature type="compositionally biased region" description="Low complexity" evidence="12">
    <location>
        <begin position="265"/>
        <end position="275"/>
    </location>
</feature>
<dbReference type="OrthoDB" id="9801841at2"/>
<feature type="transmembrane region" description="Helical" evidence="13">
    <location>
        <begin position="314"/>
        <end position="335"/>
    </location>
</feature>
<feature type="compositionally biased region" description="Low complexity" evidence="12">
    <location>
        <begin position="411"/>
        <end position="456"/>
    </location>
</feature>
<evidence type="ECO:0000256" key="3">
    <source>
        <dbReference type="ARBA" id="ARBA00022723"/>
    </source>
</evidence>
<evidence type="ECO:0000256" key="4">
    <source>
        <dbReference type="ARBA" id="ARBA00022801"/>
    </source>
</evidence>
<sequence>MPTALRYAARSDVGLVRSSNQDSAYAGPHLLVVADGMGGHAGGDVASSIAVGELSRLEGESHGADAPRHLSEAVRRAATLLAQRVAEEPALAGMGTTITALLRSGDRLALAHIGDSRAYVLREGALQQVTRDHTFVQHLVDEGRITPEEADHHPQRSVLLRVLGDIDSSQELDTSVREARPGDRWLLCSDGLSGMVGEGTLRETLAGVADVGACADVLVQLALRAGGSDNVTVVVADVVDVGTAPPDHTEVVGAAAAQHARRTRAAASPAAKGAALGRDDHDDDDHDGDGDGDGDHDAPGAHASGRRRSPWLRLAALAAVLVVAAAAVLAVWRWGTAQYFVGATPDEQVAVFRGLPAEIGPLRLSSVVEEAGLTLDDLPPVPRAAVADGVAADDLAGARSTVRSLLEEVCPEPTAEPDPTVTAPPTAEPTAAPTATSAPPTAVATATTAAAVTPAPSASPTPTPAPSPTDDVDAPAGCAALG</sequence>
<evidence type="ECO:0000256" key="2">
    <source>
        <dbReference type="ARBA" id="ARBA00013081"/>
    </source>
</evidence>
<dbReference type="SUPFAM" id="SSF81606">
    <property type="entry name" value="PP2C-like"/>
    <property type="match status" value="1"/>
</dbReference>
<dbReference type="Pfam" id="PF13672">
    <property type="entry name" value="PP2C_2"/>
    <property type="match status" value="1"/>
</dbReference>
<dbReference type="PROSITE" id="PS51746">
    <property type="entry name" value="PPM_2"/>
    <property type="match status" value="1"/>
</dbReference>
<proteinExistence type="predicted"/>
<organism evidence="15 16">
    <name type="scientific">Pseudokineococcus lusitanus</name>
    <dbReference type="NCBI Taxonomy" id="763993"/>
    <lineage>
        <taxon>Bacteria</taxon>
        <taxon>Bacillati</taxon>
        <taxon>Actinomycetota</taxon>
        <taxon>Actinomycetes</taxon>
        <taxon>Kineosporiales</taxon>
        <taxon>Kineosporiaceae</taxon>
        <taxon>Pseudokineococcus</taxon>
    </lineage>
</organism>
<protein>
    <recommendedName>
        <fullName evidence="9">Serine/threonine protein phosphatase PstP</fullName>
        <ecNumber evidence="2">3.1.3.16</ecNumber>
    </recommendedName>
    <alternativeName>
        <fullName evidence="11">Mycobacterial Ser/Thr phosphatase</fullName>
    </alternativeName>
    <alternativeName>
        <fullName evidence="10">PP2C-family Ser/Thr phosphatase</fullName>
    </alternativeName>
</protein>
<feature type="compositionally biased region" description="Acidic residues" evidence="12">
    <location>
        <begin position="281"/>
        <end position="292"/>
    </location>
</feature>
<feature type="region of interest" description="Disordered" evidence="12">
    <location>
        <begin position="410"/>
        <end position="482"/>
    </location>
</feature>
<evidence type="ECO:0000256" key="9">
    <source>
        <dbReference type="ARBA" id="ARBA00071184"/>
    </source>
</evidence>
<keyword evidence="13" id="KW-1133">Transmembrane helix</keyword>
<feature type="domain" description="PPM-type phosphatase" evidence="14">
    <location>
        <begin position="6"/>
        <end position="238"/>
    </location>
</feature>
<comment type="caution">
    <text evidence="15">The sequence shown here is derived from an EMBL/GenBank/DDBJ whole genome shotgun (WGS) entry which is preliminary data.</text>
</comment>
<evidence type="ECO:0000256" key="6">
    <source>
        <dbReference type="ARBA" id="ARBA00023211"/>
    </source>
</evidence>
<gene>
    <name evidence="15" type="ORF">EDC03_2500</name>
</gene>
<evidence type="ECO:0000256" key="7">
    <source>
        <dbReference type="ARBA" id="ARBA00047761"/>
    </source>
</evidence>
<dbReference type="Proteomes" id="UP000276232">
    <property type="component" value="Unassembled WGS sequence"/>
</dbReference>
<keyword evidence="3" id="KW-0479">Metal-binding</keyword>